<accession>A0A830FHA9</accession>
<name>A0A830FHA9_HALAR</name>
<keyword evidence="1" id="KW-0175">Coiled coil</keyword>
<feature type="coiled-coil region" evidence="1">
    <location>
        <begin position="25"/>
        <end position="52"/>
    </location>
</feature>
<evidence type="ECO:0000313" key="5">
    <source>
        <dbReference type="Proteomes" id="UP000656367"/>
    </source>
</evidence>
<reference evidence="4" key="1">
    <citation type="journal article" date="2014" name="Int. J. Syst. Evol. Microbiol.">
        <title>Complete genome sequence of Corynebacterium casei LMG S-19264T (=DSM 44701T), isolated from a smear-ripened cheese.</title>
        <authorList>
            <consortium name="US DOE Joint Genome Institute (JGI-PGF)"/>
            <person name="Walter F."/>
            <person name="Albersmeier A."/>
            <person name="Kalinowski J."/>
            <person name="Ruckert C."/>
        </authorList>
    </citation>
    <scope>NUCLEOTIDE SEQUENCE</scope>
    <source>
        <strain evidence="4">JCM 15759</strain>
    </source>
</reference>
<feature type="domain" description="DUF7389" evidence="3">
    <location>
        <begin position="4"/>
        <end position="59"/>
    </location>
</feature>
<sequence>MTDGYSLTVELTRGGDSNNRDKMKAKVSAETIEELREKVDAVRDEMQEWANDFRNIQPQVRRQLPDDQSELSELEA</sequence>
<dbReference type="OrthoDB" id="267168at2157"/>
<gene>
    <name evidence="4" type="ORF">GCM10009006_29600</name>
</gene>
<dbReference type="EMBL" id="BMON01000002">
    <property type="protein sequence ID" value="GGM46416.1"/>
    <property type="molecule type" value="Genomic_DNA"/>
</dbReference>
<organism evidence="4 5">
    <name type="scientific">Haloarcula argentinensis</name>
    <dbReference type="NCBI Taxonomy" id="43776"/>
    <lineage>
        <taxon>Archaea</taxon>
        <taxon>Methanobacteriati</taxon>
        <taxon>Methanobacteriota</taxon>
        <taxon>Stenosarchaea group</taxon>
        <taxon>Halobacteria</taxon>
        <taxon>Halobacteriales</taxon>
        <taxon>Haloarculaceae</taxon>
        <taxon>Haloarcula</taxon>
    </lineage>
</organism>
<dbReference type="RefSeq" id="WP_188853290.1">
    <property type="nucleotide sequence ID" value="NZ_BMON01000002.1"/>
</dbReference>
<dbReference type="Proteomes" id="UP000656367">
    <property type="component" value="Unassembled WGS sequence"/>
</dbReference>
<comment type="caution">
    <text evidence="4">The sequence shown here is derived from an EMBL/GenBank/DDBJ whole genome shotgun (WGS) entry which is preliminary data.</text>
</comment>
<reference evidence="4" key="2">
    <citation type="submission" date="2020-09" db="EMBL/GenBank/DDBJ databases">
        <authorList>
            <person name="Sun Q."/>
            <person name="Ohkuma M."/>
        </authorList>
    </citation>
    <scope>NUCLEOTIDE SEQUENCE</scope>
    <source>
        <strain evidence="4">JCM 15759</strain>
    </source>
</reference>
<evidence type="ECO:0000259" key="3">
    <source>
        <dbReference type="Pfam" id="PF24115"/>
    </source>
</evidence>
<dbReference type="AlphaFoldDB" id="A0A830FHA9"/>
<evidence type="ECO:0000256" key="1">
    <source>
        <dbReference type="SAM" id="Coils"/>
    </source>
</evidence>
<dbReference type="Pfam" id="PF24115">
    <property type="entry name" value="DUF7389"/>
    <property type="match status" value="1"/>
</dbReference>
<evidence type="ECO:0000256" key="2">
    <source>
        <dbReference type="SAM" id="MobiDB-lite"/>
    </source>
</evidence>
<feature type="region of interest" description="Disordered" evidence="2">
    <location>
        <begin position="1"/>
        <end position="23"/>
    </location>
</feature>
<proteinExistence type="predicted"/>
<dbReference type="InterPro" id="IPR055813">
    <property type="entry name" value="DUF7389"/>
</dbReference>
<protein>
    <recommendedName>
        <fullName evidence="3">DUF7389 domain-containing protein</fullName>
    </recommendedName>
</protein>
<evidence type="ECO:0000313" key="4">
    <source>
        <dbReference type="EMBL" id="GGM46416.1"/>
    </source>
</evidence>